<feature type="signal peptide" evidence="1">
    <location>
        <begin position="1"/>
        <end position="19"/>
    </location>
</feature>
<evidence type="ECO:0000256" key="1">
    <source>
        <dbReference type="SAM" id="SignalP"/>
    </source>
</evidence>
<keyword evidence="3" id="KW-1185">Reference proteome</keyword>
<keyword evidence="1" id="KW-0732">Signal</keyword>
<dbReference type="CDD" id="cd00063">
    <property type="entry name" value="FN3"/>
    <property type="match status" value="1"/>
</dbReference>
<accession>A0ABU1TQH0</accession>
<organism evidence="2 3">
    <name type="scientific">Flavobacterium arsenatis</name>
    <dbReference type="NCBI Taxonomy" id="1484332"/>
    <lineage>
        <taxon>Bacteria</taxon>
        <taxon>Pseudomonadati</taxon>
        <taxon>Bacteroidota</taxon>
        <taxon>Flavobacteriia</taxon>
        <taxon>Flavobacteriales</taxon>
        <taxon>Flavobacteriaceae</taxon>
        <taxon>Flavobacterium</taxon>
    </lineage>
</organism>
<evidence type="ECO:0000313" key="2">
    <source>
        <dbReference type="EMBL" id="MDR6968037.1"/>
    </source>
</evidence>
<comment type="caution">
    <text evidence="2">The sequence shown here is derived from an EMBL/GenBank/DDBJ whole genome shotgun (WGS) entry which is preliminary data.</text>
</comment>
<dbReference type="Gene3D" id="2.60.120.260">
    <property type="entry name" value="Galactose-binding domain-like"/>
    <property type="match status" value="1"/>
</dbReference>
<sequence length="525" mass="54973">MKKITFIFFSFFMMLSASAQIGIIQGLNSATLPAGWTQAGGFVSTITTPCEGSHAWRDNLYSSSTTGSFTSPNYVGLSNGTDLTVMFQWKATEWSSGAGVGLTANAEYSTNNGTTWLPIGDQITATSIIGCQEFTAVIPASSVPEGSDFRFRVRDTWTSGDCYFWIDNISITQVTALVPNCDAALTSPANGSSDANLLGVLTWTAATGLPSSYILSVGTSSGGNDVVAALNVGLATTYDIPGILAESTTYYVTITPTNANGNATDCIEYSFTTGVALPGDFCSNAIDLTNLTSPLSSTTTGATNTNTTVCNNSGAQVANTYGDKFYSIVVPAGSQLTIGATATGYDSANIVFYGDCENRTSIACFDDPNLTQIQWANQTGSEQTVYWIQDGWSATGTFTLAWSVIACTPPVATYTVVSDCENGEQFMVDVDVTNMGSATSISVSDNQGSMPQTVTATGIATFGPYPNATSVIFTVVNDQDSNCTLTSPARTQSICPPNCSQAEVISTCDEEHTAVLAAGNGSWNV</sequence>
<feature type="chain" id="PRO_5047139842" description="Fibronectin type-III domain-containing protein" evidence="1">
    <location>
        <begin position="20"/>
        <end position="525"/>
    </location>
</feature>
<gene>
    <name evidence="2" type="ORF">J2X31_002051</name>
</gene>
<dbReference type="Proteomes" id="UP001255185">
    <property type="component" value="Unassembled WGS sequence"/>
</dbReference>
<dbReference type="Gene3D" id="2.60.40.10">
    <property type="entry name" value="Immunoglobulins"/>
    <property type="match status" value="1"/>
</dbReference>
<evidence type="ECO:0000313" key="3">
    <source>
        <dbReference type="Proteomes" id="UP001255185"/>
    </source>
</evidence>
<dbReference type="SUPFAM" id="SSF49265">
    <property type="entry name" value="Fibronectin type III"/>
    <property type="match status" value="1"/>
</dbReference>
<evidence type="ECO:0008006" key="4">
    <source>
        <dbReference type="Google" id="ProtNLM"/>
    </source>
</evidence>
<proteinExistence type="predicted"/>
<reference evidence="2 3" key="1">
    <citation type="submission" date="2023-07" db="EMBL/GenBank/DDBJ databases">
        <title>Sorghum-associated microbial communities from plants grown in Nebraska, USA.</title>
        <authorList>
            <person name="Schachtman D."/>
        </authorList>
    </citation>
    <scope>NUCLEOTIDE SEQUENCE [LARGE SCALE GENOMIC DNA]</scope>
    <source>
        <strain evidence="2 3">3773</strain>
    </source>
</reference>
<dbReference type="InterPro" id="IPR013783">
    <property type="entry name" value="Ig-like_fold"/>
</dbReference>
<dbReference type="EMBL" id="JAVDVI010000007">
    <property type="protein sequence ID" value="MDR6968037.1"/>
    <property type="molecule type" value="Genomic_DNA"/>
</dbReference>
<feature type="non-terminal residue" evidence="2">
    <location>
        <position position="525"/>
    </location>
</feature>
<dbReference type="InterPro" id="IPR036116">
    <property type="entry name" value="FN3_sf"/>
</dbReference>
<dbReference type="InterPro" id="IPR003961">
    <property type="entry name" value="FN3_dom"/>
</dbReference>
<name>A0ABU1TQH0_9FLAO</name>
<protein>
    <recommendedName>
        <fullName evidence="4">Fibronectin type-III domain-containing protein</fullName>
    </recommendedName>
</protein>